<dbReference type="InterPro" id="IPR022048">
    <property type="entry name" value="Envelope_fusion-like"/>
</dbReference>
<dbReference type="Pfam" id="PF12259">
    <property type="entry name" value="Baculo_F"/>
    <property type="match status" value="1"/>
</dbReference>
<organism evidence="1">
    <name type="scientific">Sipha flava</name>
    <name type="common">yellow sugarcane aphid</name>
    <dbReference type="NCBI Taxonomy" id="143950"/>
    <lineage>
        <taxon>Eukaryota</taxon>
        <taxon>Metazoa</taxon>
        <taxon>Ecdysozoa</taxon>
        <taxon>Arthropoda</taxon>
        <taxon>Hexapoda</taxon>
        <taxon>Insecta</taxon>
        <taxon>Pterygota</taxon>
        <taxon>Neoptera</taxon>
        <taxon>Paraneoptera</taxon>
        <taxon>Hemiptera</taxon>
        <taxon>Sternorrhyncha</taxon>
        <taxon>Aphidomorpha</taxon>
        <taxon>Aphidoidea</taxon>
        <taxon>Aphididae</taxon>
        <taxon>Sipha</taxon>
    </lineage>
</organism>
<proteinExistence type="predicted"/>
<reference evidence="1" key="1">
    <citation type="submission" date="2018-04" db="EMBL/GenBank/DDBJ databases">
        <title>Transcriptome assembly of Sipha flava.</title>
        <authorList>
            <person name="Scully E.D."/>
            <person name="Geib S.M."/>
            <person name="Palmer N.A."/>
            <person name="Koch K."/>
            <person name="Bradshaw J."/>
            <person name="Heng-Moss T."/>
            <person name="Sarath G."/>
        </authorList>
    </citation>
    <scope>NUCLEOTIDE SEQUENCE</scope>
</reference>
<evidence type="ECO:0000313" key="1">
    <source>
        <dbReference type="EMBL" id="MBY71997.1"/>
    </source>
</evidence>
<gene>
    <name evidence="1" type="ORF">g.100062</name>
</gene>
<dbReference type="OrthoDB" id="6629081at2759"/>
<protein>
    <submittedName>
        <fullName evidence="1">Uncharacterized protein</fullName>
    </submittedName>
</protein>
<dbReference type="EMBL" id="GGMS01002794">
    <property type="protein sequence ID" value="MBY71997.1"/>
    <property type="molecule type" value="Transcribed_RNA"/>
</dbReference>
<sequence length="113" mass="13110">MATTVFHKLKYKNEWLYVTNNDSLFVSCDEETQSKTHILQGAGVIALNETCRGYANQDVLIPGRLAGRTQYSDFIPTSIIKELLEDTIRSRYVKTMQSHHIRTSQMYDLKFKF</sequence>
<dbReference type="AlphaFoldDB" id="A0A2S2Q2N6"/>
<accession>A0A2S2Q2N6</accession>
<name>A0A2S2Q2N6_9HEMI</name>